<dbReference type="EMBL" id="JAQJAN010000006">
    <property type="protein sequence ID" value="KAJ5727719.1"/>
    <property type="molecule type" value="Genomic_DNA"/>
</dbReference>
<feature type="compositionally biased region" description="Basic residues" evidence="1">
    <location>
        <begin position="32"/>
        <end position="43"/>
    </location>
</feature>
<feature type="compositionally biased region" description="Acidic residues" evidence="1">
    <location>
        <begin position="59"/>
        <end position="72"/>
    </location>
</feature>
<proteinExistence type="predicted"/>
<evidence type="ECO:0000313" key="2">
    <source>
        <dbReference type="EMBL" id="KAJ5727719.1"/>
    </source>
</evidence>
<feature type="compositionally biased region" description="Low complexity" evidence="1">
    <location>
        <begin position="49"/>
        <end position="58"/>
    </location>
</feature>
<gene>
    <name evidence="2" type="ORF">N7493_005539</name>
</gene>
<name>A0AAD6HMU0_9EURO</name>
<dbReference type="Proteomes" id="UP001215712">
    <property type="component" value="Unassembled WGS sequence"/>
</dbReference>
<accession>A0AAD6HMU0</accession>
<sequence>MADDSKRLGAKGKGKGLVTGSGVKTKVEKSKTKTKLKSKSKDKKKSDVKPVTQKIIDPIEQESSDSDDEVEEIQVGGPNMPDWAKDLFEESDDYDAQIARCEQRIQEGVQPHLFKDRLKALQASKGKQDALLARFPDLSYEVASRIEFFERLQDFLFQDPEGDVCDVLPNVRSIVSSYQSGSLKWVPGYVTYWSYGEQLTDLREFSWEEFLNWNFKYNGSKGFWVEGMRNAPALDTYLAGEHRQQPDAPIQGIQHTNWFYDTREGYPSLIFWLADDTGADICTISDGDVEHLREQTGLDNSPPLLGYAEVAGALGQPPVFEQIRALEINLWGEALAHNLREQ</sequence>
<evidence type="ECO:0000313" key="3">
    <source>
        <dbReference type="Proteomes" id="UP001215712"/>
    </source>
</evidence>
<keyword evidence="3" id="KW-1185">Reference proteome</keyword>
<reference evidence="2" key="1">
    <citation type="journal article" date="2023" name="IMA Fungus">
        <title>Comparative genomic study of the Penicillium genus elucidates a diverse pangenome and 15 lateral gene transfer events.</title>
        <authorList>
            <person name="Petersen C."/>
            <person name="Sorensen T."/>
            <person name="Nielsen M.R."/>
            <person name="Sondergaard T.E."/>
            <person name="Sorensen J.L."/>
            <person name="Fitzpatrick D.A."/>
            <person name="Frisvad J.C."/>
            <person name="Nielsen K.L."/>
        </authorList>
    </citation>
    <scope>NUCLEOTIDE SEQUENCE</scope>
    <source>
        <strain evidence="2">IBT 17514</strain>
    </source>
</reference>
<feature type="region of interest" description="Disordered" evidence="1">
    <location>
        <begin position="1"/>
        <end position="82"/>
    </location>
</feature>
<organism evidence="2 3">
    <name type="scientific">Penicillium malachiteum</name>
    <dbReference type="NCBI Taxonomy" id="1324776"/>
    <lineage>
        <taxon>Eukaryota</taxon>
        <taxon>Fungi</taxon>
        <taxon>Dikarya</taxon>
        <taxon>Ascomycota</taxon>
        <taxon>Pezizomycotina</taxon>
        <taxon>Eurotiomycetes</taxon>
        <taxon>Eurotiomycetidae</taxon>
        <taxon>Eurotiales</taxon>
        <taxon>Aspergillaceae</taxon>
        <taxon>Penicillium</taxon>
    </lineage>
</organism>
<dbReference type="AlphaFoldDB" id="A0AAD6HMU0"/>
<evidence type="ECO:0000256" key="1">
    <source>
        <dbReference type="SAM" id="MobiDB-lite"/>
    </source>
</evidence>
<protein>
    <submittedName>
        <fullName evidence="2">Uncharacterized protein</fullName>
    </submittedName>
</protein>
<reference evidence="2" key="2">
    <citation type="submission" date="2023-01" db="EMBL/GenBank/DDBJ databases">
        <authorList>
            <person name="Petersen C."/>
        </authorList>
    </citation>
    <scope>NUCLEOTIDE SEQUENCE</scope>
    <source>
        <strain evidence="2">IBT 17514</strain>
    </source>
</reference>
<comment type="caution">
    <text evidence="2">The sequence shown here is derived from an EMBL/GenBank/DDBJ whole genome shotgun (WGS) entry which is preliminary data.</text>
</comment>